<evidence type="ECO:0000256" key="7">
    <source>
        <dbReference type="ARBA" id="ARBA00038233"/>
    </source>
</evidence>
<dbReference type="GO" id="GO:0004222">
    <property type="term" value="F:metalloendopeptidase activity"/>
    <property type="evidence" value="ECO:0007669"/>
    <property type="project" value="InterPro"/>
</dbReference>
<dbReference type="PANTHER" id="PTHR22726:SF1">
    <property type="entry name" value="METALLOENDOPEPTIDASE OMA1, MITOCHONDRIAL"/>
    <property type="match status" value="1"/>
</dbReference>
<dbReference type="InterPro" id="IPR051156">
    <property type="entry name" value="Mito/Outer_Membr_Metalloprot"/>
</dbReference>
<evidence type="ECO:0000256" key="5">
    <source>
        <dbReference type="ARBA" id="ARBA00022833"/>
    </source>
</evidence>
<comment type="similarity">
    <text evidence="7">Belongs to the peptidase M48 family.</text>
</comment>
<keyword evidence="10" id="KW-1133">Transmembrane helix</keyword>
<reference evidence="12" key="2">
    <citation type="submission" date="2015-06" db="UniProtKB">
        <authorList>
            <consortium name="EnsemblMetazoa"/>
        </authorList>
    </citation>
    <scope>IDENTIFICATION</scope>
</reference>
<name>T1KL87_TETUR</name>
<dbReference type="HOGENOM" id="CLU_029002_6_0_1"/>
<evidence type="ECO:0000313" key="12">
    <source>
        <dbReference type="EnsemblMetazoa" id="tetur14g01570.1"/>
    </source>
</evidence>
<dbReference type="OrthoDB" id="7464992at2759"/>
<evidence type="ECO:0000256" key="4">
    <source>
        <dbReference type="ARBA" id="ARBA00022801"/>
    </source>
</evidence>
<gene>
    <name evidence="12" type="primary">107365269</name>
</gene>
<dbReference type="CDD" id="cd07331">
    <property type="entry name" value="M48C_Oma1_like"/>
    <property type="match status" value="1"/>
</dbReference>
<keyword evidence="13" id="KW-1185">Reference proteome</keyword>
<keyword evidence="10" id="KW-0812">Transmembrane</keyword>
<evidence type="ECO:0000256" key="10">
    <source>
        <dbReference type="SAM" id="Phobius"/>
    </source>
</evidence>
<keyword evidence="2" id="KW-0645">Protease</keyword>
<evidence type="ECO:0000256" key="3">
    <source>
        <dbReference type="ARBA" id="ARBA00022723"/>
    </source>
</evidence>
<keyword evidence="3" id="KW-0479">Metal-binding</keyword>
<evidence type="ECO:0000256" key="2">
    <source>
        <dbReference type="ARBA" id="ARBA00022670"/>
    </source>
</evidence>
<dbReference type="GO" id="GO:0046872">
    <property type="term" value="F:metal ion binding"/>
    <property type="evidence" value="ECO:0007669"/>
    <property type="project" value="UniProtKB-KW"/>
</dbReference>
<evidence type="ECO:0000256" key="9">
    <source>
        <dbReference type="ARBA" id="ARBA00042978"/>
    </source>
</evidence>
<feature type="transmembrane region" description="Helical" evidence="10">
    <location>
        <begin position="130"/>
        <end position="149"/>
    </location>
</feature>
<evidence type="ECO:0000313" key="13">
    <source>
        <dbReference type="Proteomes" id="UP000015104"/>
    </source>
</evidence>
<reference evidence="13" key="1">
    <citation type="submission" date="2011-08" db="EMBL/GenBank/DDBJ databases">
        <authorList>
            <person name="Rombauts S."/>
        </authorList>
    </citation>
    <scope>NUCLEOTIDE SEQUENCE</scope>
    <source>
        <strain evidence="13">London</strain>
    </source>
</reference>
<dbReference type="Gene3D" id="3.30.2010.10">
    <property type="entry name" value="Metalloproteases ('zincins'), catalytic domain"/>
    <property type="match status" value="1"/>
</dbReference>
<dbReference type="InterPro" id="IPR001915">
    <property type="entry name" value="Peptidase_M48"/>
</dbReference>
<dbReference type="Proteomes" id="UP000015104">
    <property type="component" value="Unassembled WGS sequence"/>
</dbReference>
<dbReference type="OMA" id="TFILGHE"/>
<keyword evidence="4" id="KW-0378">Hydrolase</keyword>
<dbReference type="GO" id="GO:0006515">
    <property type="term" value="P:protein quality control for misfolded or incompletely synthesized proteins"/>
    <property type="evidence" value="ECO:0007669"/>
    <property type="project" value="TreeGrafter"/>
</dbReference>
<dbReference type="EnsemblMetazoa" id="tetur14g01570.1">
    <property type="protein sequence ID" value="tetur14g01570.1"/>
    <property type="gene ID" value="tetur14g01570"/>
</dbReference>
<comment type="cofactor">
    <cofactor evidence="1">
        <name>Zn(2+)</name>
        <dbReference type="ChEBI" id="CHEBI:29105"/>
    </cofactor>
</comment>
<evidence type="ECO:0000256" key="8">
    <source>
        <dbReference type="ARBA" id="ARBA00040360"/>
    </source>
</evidence>
<dbReference type="GO" id="GO:0034982">
    <property type="term" value="P:mitochondrial protein processing"/>
    <property type="evidence" value="ECO:0007669"/>
    <property type="project" value="TreeGrafter"/>
</dbReference>
<evidence type="ECO:0000256" key="6">
    <source>
        <dbReference type="ARBA" id="ARBA00023049"/>
    </source>
</evidence>
<evidence type="ECO:0000256" key="1">
    <source>
        <dbReference type="ARBA" id="ARBA00001947"/>
    </source>
</evidence>
<feature type="domain" description="Peptidase M48" evidence="11">
    <location>
        <begin position="201"/>
        <end position="394"/>
    </location>
</feature>
<dbReference type="Pfam" id="PF01435">
    <property type="entry name" value="Peptidase_M48"/>
    <property type="match status" value="1"/>
</dbReference>
<feature type="transmembrane region" description="Helical" evidence="10">
    <location>
        <begin position="285"/>
        <end position="311"/>
    </location>
</feature>
<keyword evidence="6" id="KW-0482">Metalloprotease</keyword>
<proteinExistence type="inferred from homology"/>
<accession>T1KL87</accession>
<dbReference type="eggNOG" id="KOG2661">
    <property type="taxonomic scope" value="Eukaryota"/>
</dbReference>
<dbReference type="GO" id="GO:0005743">
    <property type="term" value="C:mitochondrial inner membrane"/>
    <property type="evidence" value="ECO:0007669"/>
    <property type="project" value="TreeGrafter"/>
</dbReference>
<sequence>MAYNLARLSKGVSSWVLLCQPNKIFNCTKIKHQHVRQFSTVLLNRSAKAYNNPANLGIKKCFDSPSLCGLRYFHTSKPRQVPAIIWVILRPLGKLAAILMGRSIRKWYSALPPNKKQLFKQWLMANAEKIGLVVAVLGIIGFVFFETHIQETPVTKRKRFILFTEDQFSSLADIEFQAQLALYQDKLFPANHPLCQQIERVAMRILNANQDIKQIFTKKWTVTVVNAPEIKNAFVTPTGQIFVFSGILNLCKNDDQLGVILAHEMAHSICGHAAEILSYTSWIDFIMMIGIALIWALPFSDALAAAFHFILNKITSLTITLPFNRKLESEADEVGLTMAAKACFDIREFVAFWRRMGLYETLELGLPPEIDVIKNVEFLSTHPAHYSRAEHLEGLIDEATKLRASCKCPRLPRIDPRAVLEQEVRTYEAKMQAEKLKNIIVLDIKPKSY</sequence>
<organism evidence="12 13">
    <name type="scientific">Tetranychus urticae</name>
    <name type="common">Two-spotted spider mite</name>
    <dbReference type="NCBI Taxonomy" id="32264"/>
    <lineage>
        <taxon>Eukaryota</taxon>
        <taxon>Metazoa</taxon>
        <taxon>Ecdysozoa</taxon>
        <taxon>Arthropoda</taxon>
        <taxon>Chelicerata</taxon>
        <taxon>Arachnida</taxon>
        <taxon>Acari</taxon>
        <taxon>Acariformes</taxon>
        <taxon>Trombidiformes</taxon>
        <taxon>Prostigmata</taxon>
        <taxon>Eleutherengona</taxon>
        <taxon>Raphignathae</taxon>
        <taxon>Tetranychoidea</taxon>
        <taxon>Tetranychidae</taxon>
        <taxon>Tetranychus</taxon>
    </lineage>
</organism>
<dbReference type="KEGG" id="tut:107365269"/>
<keyword evidence="10" id="KW-0472">Membrane</keyword>
<protein>
    <recommendedName>
        <fullName evidence="8">Metalloendopeptidase OMA1, mitochondrial</fullName>
    </recommendedName>
    <alternativeName>
        <fullName evidence="9">Overlapping with the m-AAA protease 1 homolog</fullName>
    </alternativeName>
</protein>
<dbReference type="STRING" id="32264.T1KL87"/>
<evidence type="ECO:0000259" key="11">
    <source>
        <dbReference type="Pfam" id="PF01435"/>
    </source>
</evidence>
<dbReference type="PANTHER" id="PTHR22726">
    <property type="entry name" value="METALLOENDOPEPTIDASE OMA1"/>
    <property type="match status" value="1"/>
</dbReference>
<dbReference type="AlphaFoldDB" id="T1KL87"/>
<dbReference type="EMBL" id="CAEY01000210">
    <property type="status" value="NOT_ANNOTATED_CDS"/>
    <property type="molecule type" value="Genomic_DNA"/>
</dbReference>
<keyword evidence="5" id="KW-0862">Zinc</keyword>